<comment type="subcellular location">
    <subcellularLocation>
        <location evidence="1">Nucleus</location>
    </subcellularLocation>
</comment>
<keyword evidence="2" id="KW-0678">Repressor</keyword>
<dbReference type="SMART" id="SM00355">
    <property type="entry name" value="ZnF_C2H2"/>
    <property type="match status" value="3"/>
</dbReference>
<proteinExistence type="predicted"/>
<keyword evidence="5 11" id="KW-0863">Zinc-finger</keyword>
<dbReference type="PROSITE" id="PS00028">
    <property type="entry name" value="ZINC_FINGER_C2H2_1"/>
    <property type="match status" value="3"/>
</dbReference>
<evidence type="ECO:0000256" key="7">
    <source>
        <dbReference type="ARBA" id="ARBA00023015"/>
    </source>
</evidence>
<dbReference type="GO" id="GO:0000978">
    <property type="term" value="F:RNA polymerase II cis-regulatory region sequence-specific DNA binding"/>
    <property type="evidence" value="ECO:0007669"/>
    <property type="project" value="TreeGrafter"/>
</dbReference>
<gene>
    <name evidence="14" type="ORF">QTP70_024541</name>
</gene>
<keyword evidence="3" id="KW-0479">Metal-binding</keyword>
<evidence type="ECO:0000256" key="3">
    <source>
        <dbReference type="ARBA" id="ARBA00022723"/>
    </source>
</evidence>
<evidence type="ECO:0000313" key="14">
    <source>
        <dbReference type="EMBL" id="KAK3537950.1"/>
    </source>
</evidence>
<dbReference type="AlphaFoldDB" id="A0AAE0R085"/>
<dbReference type="PANTHER" id="PTHR23235">
    <property type="entry name" value="KRUEPPEL-LIKE TRANSCRIPTION FACTOR"/>
    <property type="match status" value="1"/>
</dbReference>
<protein>
    <recommendedName>
        <fullName evidence="13">C2H2-type domain-containing protein</fullName>
    </recommendedName>
</protein>
<evidence type="ECO:0000256" key="12">
    <source>
        <dbReference type="SAM" id="MobiDB-lite"/>
    </source>
</evidence>
<dbReference type="Gene3D" id="3.30.160.60">
    <property type="entry name" value="Classic Zinc Finger"/>
    <property type="match status" value="3"/>
</dbReference>
<reference evidence="14" key="1">
    <citation type="submission" date="2023-06" db="EMBL/GenBank/DDBJ databases">
        <title>Male Hemibagrus guttatus genome.</title>
        <authorList>
            <person name="Bian C."/>
        </authorList>
    </citation>
    <scope>NUCLEOTIDE SEQUENCE</scope>
    <source>
        <strain evidence="14">Male_cb2023</strain>
        <tissue evidence="14">Muscle</tissue>
    </source>
</reference>
<keyword evidence="10" id="KW-0539">Nucleus</keyword>
<evidence type="ECO:0000256" key="8">
    <source>
        <dbReference type="ARBA" id="ARBA00023125"/>
    </source>
</evidence>
<dbReference type="FunFam" id="3.30.160.60:FF:000205">
    <property type="entry name" value="Putative Krueppel-like factor 10"/>
    <property type="match status" value="1"/>
</dbReference>
<comment type="caution">
    <text evidence="14">The sequence shown here is derived from an EMBL/GenBank/DDBJ whole genome shotgun (WGS) entry which is preliminary data.</text>
</comment>
<dbReference type="GO" id="GO:0005634">
    <property type="term" value="C:nucleus"/>
    <property type="evidence" value="ECO:0007669"/>
    <property type="project" value="UniProtKB-SubCell"/>
</dbReference>
<dbReference type="Proteomes" id="UP001274896">
    <property type="component" value="Unassembled WGS sequence"/>
</dbReference>
<evidence type="ECO:0000256" key="5">
    <source>
        <dbReference type="ARBA" id="ARBA00022771"/>
    </source>
</evidence>
<feature type="region of interest" description="Disordered" evidence="12">
    <location>
        <begin position="61"/>
        <end position="90"/>
    </location>
</feature>
<dbReference type="GO" id="GO:0008270">
    <property type="term" value="F:zinc ion binding"/>
    <property type="evidence" value="ECO:0007669"/>
    <property type="project" value="UniProtKB-KW"/>
</dbReference>
<evidence type="ECO:0000256" key="1">
    <source>
        <dbReference type="ARBA" id="ARBA00004123"/>
    </source>
</evidence>
<sequence>MSTRLFPNMEELSQGAQMDTHRPYMERRRHDSEQSLCSVPESNDLEAAEALVCMSSWFQSSQRPSSLKPRPLTPASDSCDSLLHPEPPETPGDFVSLSSLAVVTVGNTKLLPLAPAPIYLPSGQGSTTQSEFSRRRNYVCSFPGCRKTYFKSSHLKAHLRTHTGEKPFSCNWEGCDKKFARSDELSRHRRTHTGEKKFVCPVCDRRFMRSDHLTKHARRHMTNKKIPSWQTEVRNLNKITTAKALPISMLLPASN</sequence>
<dbReference type="FunFam" id="3.30.160.60:FF:000018">
    <property type="entry name" value="Krueppel-like factor 15"/>
    <property type="match status" value="1"/>
</dbReference>
<dbReference type="PANTHER" id="PTHR23235:SF65">
    <property type="entry name" value="KRUEPPEL-LIKE FACTOR 11"/>
    <property type="match status" value="1"/>
</dbReference>
<dbReference type="Pfam" id="PF00096">
    <property type="entry name" value="zf-C2H2"/>
    <property type="match status" value="3"/>
</dbReference>
<dbReference type="FunFam" id="3.30.160.60:FF:000134">
    <property type="entry name" value="Krueppel-like factor 11"/>
    <property type="match status" value="1"/>
</dbReference>
<dbReference type="InterPro" id="IPR036236">
    <property type="entry name" value="Znf_C2H2_sf"/>
</dbReference>
<evidence type="ECO:0000313" key="15">
    <source>
        <dbReference type="Proteomes" id="UP001274896"/>
    </source>
</evidence>
<name>A0AAE0R085_9TELE</name>
<keyword evidence="8" id="KW-0238">DNA-binding</keyword>
<dbReference type="InterPro" id="IPR013087">
    <property type="entry name" value="Znf_C2H2_type"/>
</dbReference>
<keyword evidence="6" id="KW-0862">Zinc</keyword>
<dbReference type="EMBL" id="JAUCMX010000008">
    <property type="protein sequence ID" value="KAK3537950.1"/>
    <property type="molecule type" value="Genomic_DNA"/>
</dbReference>
<evidence type="ECO:0000256" key="11">
    <source>
        <dbReference type="PROSITE-ProRule" id="PRU00042"/>
    </source>
</evidence>
<organism evidence="14 15">
    <name type="scientific">Hemibagrus guttatus</name>
    <dbReference type="NCBI Taxonomy" id="175788"/>
    <lineage>
        <taxon>Eukaryota</taxon>
        <taxon>Metazoa</taxon>
        <taxon>Chordata</taxon>
        <taxon>Craniata</taxon>
        <taxon>Vertebrata</taxon>
        <taxon>Euteleostomi</taxon>
        <taxon>Actinopterygii</taxon>
        <taxon>Neopterygii</taxon>
        <taxon>Teleostei</taxon>
        <taxon>Ostariophysi</taxon>
        <taxon>Siluriformes</taxon>
        <taxon>Bagridae</taxon>
        <taxon>Hemibagrus</taxon>
    </lineage>
</organism>
<evidence type="ECO:0000256" key="4">
    <source>
        <dbReference type="ARBA" id="ARBA00022737"/>
    </source>
</evidence>
<evidence type="ECO:0000259" key="13">
    <source>
        <dbReference type="PROSITE" id="PS50157"/>
    </source>
</evidence>
<dbReference type="PROSITE" id="PS50157">
    <property type="entry name" value="ZINC_FINGER_C2H2_2"/>
    <property type="match status" value="3"/>
</dbReference>
<feature type="domain" description="C2H2-type" evidence="13">
    <location>
        <begin position="198"/>
        <end position="225"/>
    </location>
</feature>
<evidence type="ECO:0000256" key="10">
    <source>
        <dbReference type="ARBA" id="ARBA00023242"/>
    </source>
</evidence>
<evidence type="ECO:0000256" key="6">
    <source>
        <dbReference type="ARBA" id="ARBA00022833"/>
    </source>
</evidence>
<keyword evidence="4" id="KW-0677">Repeat</keyword>
<dbReference type="SUPFAM" id="SSF57667">
    <property type="entry name" value="beta-beta-alpha zinc fingers"/>
    <property type="match status" value="2"/>
</dbReference>
<feature type="domain" description="C2H2-type" evidence="13">
    <location>
        <begin position="138"/>
        <end position="167"/>
    </location>
</feature>
<evidence type="ECO:0000256" key="9">
    <source>
        <dbReference type="ARBA" id="ARBA00023163"/>
    </source>
</evidence>
<feature type="domain" description="C2H2-type" evidence="13">
    <location>
        <begin position="168"/>
        <end position="197"/>
    </location>
</feature>
<keyword evidence="7" id="KW-0805">Transcription regulation</keyword>
<accession>A0AAE0R085</accession>
<dbReference type="GO" id="GO:0000981">
    <property type="term" value="F:DNA-binding transcription factor activity, RNA polymerase II-specific"/>
    <property type="evidence" value="ECO:0007669"/>
    <property type="project" value="TreeGrafter"/>
</dbReference>
<keyword evidence="15" id="KW-1185">Reference proteome</keyword>
<evidence type="ECO:0000256" key="2">
    <source>
        <dbReference type="ARBA" id="ARBA00022491"/>
    </source>
</evidence>
<keyword evidence="9" id="KW-0804">Transcription</keyword>